<reference evidence="1" key="1">
    <citation type="submission" date="2021-06" db="EMBL/GenBank/DDBJ databases">
        <authorList>
            <person name="Kallberg Y."/>
            <person name="Tangrot J."/>
            <person name="Rosling A."/>
        </authorList>
    </citation>
    <scope>NUCLEOTIDE SEQUENCE</scope>
    <source>
        <strain evidence="1">IA702</strain>
    </source>
</reference>
<dbReference type="AlphaFoldDB" id="A0A9N9DY32"/>
<feature type="non-terminal residue" evidence="1">
    <location>
        <position position="207"/>
    </location>
</feature>
<keyword evidence="2" id="KW-1185">Reference proteome</keyword>
<gene>
    <name evidence="1" type="ORF">POCULU_LOCUS10035</name>
</gene>
<dbReference type="OrthoDB" id="15001at2759"/>
<evidence type="ECO:0000313" key="2">
    <source>
        <dbReference type="Proteomes" id="UP000789572"/>
    </source>
</evidence>
<sequence length="207" mass="23580">WNDAVEELPICDSDSEVIIKAKKLLKLTLVRSFKAVSPAALNPLKDVTTLGKVHLNQLVHPAIDSALWIFSNVNYVYEEIPLQGQESKLRADGIGYINDVVNYIIICCEGARPGAPNKKKIDDESKNTKSMVGLYNYIITSEVEARKQLYIDLRTYGITAFRTDISLTMLDFRGAYRLFEVDRYSLPRDWTDMPNFVYMYGALVKWS</sequence>
<comment type="caution">
    <text evidence="1">The sequence shown here is derived from an EMBL/GenBank/DDBJ whole genome shotgun (WGS) entry which is preliminary data.</text>
</comment>
<dbReference type="EMBL" id="CAJVPJ010004498">
    <property type="protein sequence ID" value="CAG8652677.1"/>
    <property type="molecule type" value="Genomic_DNA"/>
</dbReference>
<feature type="non-terminal residue" evidence="1">
    <location>
        <position position="1"/>
    </location>
</feature>
<proteinExistence type="predicted"/>
<accession>A0A9N9DY32</accession>
<organism evidence="1 2">
    <name type="scientific">Paraglomus occultum</name>
    <dbReference type="NCBI Taxonomy" id="144539"/>
    <lineage>
        <taxon>Eukaryota</taxon>
        <taxon>Fungi</taxon>
        <taxon>Fungi incertae sedis</taxon>
        <taxon>Mucoromycota</taxon>
        <taxon>Glomeromycotina</taxon>
        <taxon>Glomeromycetes</taxon>
        <taxon>Paraglomerales</taxon>
        <taxon>Paraglomeraceae</taxon>
        <taxon>Paraglomus</taxon>
    </lineage>
</organism>
<name>A0A9N9DY32_9GLOM</name>
<protein>
    <submittedName>
        <fullName evidence="1">6672_t:CDS:1</fullName>
    </submittedName>
</protein>
<evidence type="ECO:0000313" key="1">
    <source>
        <dbReference type="EMBL" id="CAG8652677.1"/>
    </source>
</evidence>
<dbReference type="Proteomes" id="UP000789572">
    <property type="component" value="Unassembled WGS sequence"/>
</dbReference>